<evidence type="ECO:0000313" key="2">
    <source>
        <dbReference type="EMBL" id="MEC5387124.1"/>
    </source>
</evidence>
<proteinExistence type="predicted"/>
<dbReference type="Pfam" id="PF09694">
    <property type="entry name" value="Gcw_chp"/>
    <property type="match status" value="1"/>
</dbReference>
<dbReference type="EMBL" id="JAYXHS010000003">
    <property type="protein sequence ID" value="MEC5387124.1"/>
    <property type="molecule type" value="Genomic_DNA"/>
</dbReference>
<accession>A0ABU6K668</accession>
<comment type="caution">
    <text evidence="2">The sequence shown here is derived from an EMBL/GenBank/DDBJ whole genome shotgun (WGS) entry which is preliminary data.</text>
</comment>
<evidence type="ECO:0000313" key="3">
    <source>
        <dbReference type="Proteomes" id="UP001331561"/>
    </source>
</evidence>
<evidence type="ECO:0000256" key="1">
    <source>
        <dbReference type="SAM" id="SignalP"/>
    </source>
</evidence>
<gene>
    <name evidence="2" type="ORF">VVD49_15450</name>
</gene>
<keyword evidence="3" id="KW-1185">Reference proteome</keyword>
<reference evidence="2 3" key="1">
    <citation type="submission" date="2024-01" db="EMBL/GenBank/DDBJ databases">
        <title>Uliginosibacterium soil sp. nov.</title>
        <authorList>
            <person name="Lv Y."/>
        </authorList>
    </citation>
    <scope>NUCLEOTIDE SEQUENCE [LARGE SCALE GENOMIC DNA]</scope>
    <source>
        <strain evidence="2 3">H3</strain>
    </source>
</reference>
<sequence>MSSTTIAKSSRHTRIALFVASLLAVSSGVSAADAPKSDFTYTGHIDLVSAYYLRGATTTYGNVKPGLGNEGADAPESDKPVFQWGADVSHTSGFYAGYWASFINYSYKRLGESYDYYASGQTPPADFSFQKDKSIENDFYGGYNGAIGDFGYTVGLTGYVYYNGKHSNALETKLAASYAGVTISAQTLLNDTVWGNKGDTYFLANYSYVLPYSITASASLGAYYYTKEGKYLGTHDPLSGATCPTDTAFVVNGCFSGAAPVQGGYRHLILGVSQPIGESGVTWALQGILGGVNRYGIRQGNRIFGSVSYGF</sequence>
<feature type="chain" id="PRO_5046984461" evidence="1">
    <location>
        <begin position="32"/>
        <end position="311"/>
    </location>
</feature>
<dbReference type="InterPro" id="IPR010239">
    <property type="entry name" value="CHP02001"/>
</dbReference>
<organism evidence="2 3">
    <name type="scientific">Uliginosibacterium silvisoli</name>
    <dbReference type="NCBI Taxonomy" id="3114758"/>
    <lineage>
        <taxon>Bacteria</taxon>
        <taxon>Pseudomonadati</taxon>
        <taxon>Pseudomonadota</taxon>
        <taxon>Betaproteobacteria</taxon>
        <taxon>Rhodocyclales</taxon>
        <taxon>Zoogloeaceae</taxon>
        <taxon>Uliginosibacterium</taxon>
    </lineage>
</organism>
<keyword evidence="1" id="KW-0732">Signal</keyword>
<feature type="signal peptide" evidence="1">
    <location>
        <begin position="1"/>
        <end position="31"/>
    </location>
</feature>
<protein>
    <submittedName>
        <fullName evidence="2">TorF family putative porin</fullName>
    </submittedName>
</protein>
<dbReference type="RefSeq" id="WP_327600101.1">
    <property type="nucleotide sequence ID" value="NZ_JAYXHS010000003.1"/>
</dbReference>
<name>A0ABU6K668_9RHOO</name>
<dbReference type="Proteomes" id="UP001331561">
    <property type="component" value="Unassembled WGS sequence"/>
</dbReference>